<keyword evidence="1" id="KW-0378">Hydrolase</keyword>
<keyword evidence="1" id="KW-0326">Glycosidase</keyword>
<organism evidence="1 2">
    <name type="scientific">Entomophthora muscae</name>
    <dbReference type="NCBI Taxonomy" id="34485"/>
    <lineage>
        <taxon>Eukaryota</taxon>
        <taxon>Fungi</taxon>
        <taxon>Fungi incertae sedis</taxon>
        <taxon>Zoopagomycota</taxon>
        <taxon>Entomophthoromycotina</taxon>
        <taxon>Entomophthoromycetes</taxon>
        <taxon>Entomophthorales</taxon>
        <taxon>Entomophthoraceae</taxon>
        <taxon>Entomophthora</taxon>
    </lineage>
</organism>
<dbReference type="Proteomes" id="UP001165960">
    <property type="component" value="Unassembled WGS sequence"/>
</dbReference>
<proteinExistence type="predicted"/>
<keyword evidence="2" id="KW-1185">Reference proteome</keyword>
<sequence>MLGVIFRRLRQNIPFTTTYFGVLVAFWFFSTPNSSTVEDEYLEAPNLTLFGLGEDISKMRVASRDADSLWSSRQDLVVSAFQHAWKGYSQYAFGSDEYYPLEKKGENFLKKGIGFTIVDSLDTMILMGLEEEYATARQWVENELTFDQSEKC</sequence>
<dbReference type="EC" id="3.2.1.113" evidence="1"/>
<accession>A0ACC2UA87</accession>
<comment type="caution">
    <text evidence="1">The sequence shown here is derived from an EMBL/GenBank/DDBJ whole genome shotgun (WGS) entry which is preliminary data.</text>
</comment>
<reference evidence="1" key="1">
    <citation type="submission" date="2022-04" db="EMBL/GenBank/DDBJ databases">
        <title>Genome of the entomopathogenic fungus Entomophthora muscae.</title>
        <authorList>
            <person name="Elya C."/>
            <person name="Lovett B.R."/>
            <person name="Lee E."/>
            <person name="Macias A.M."/>
            <person name="Hajek A.E."/>
            <person name="De Bivort B.L."/>
            <person name="Kasson M.T."/>
            <person name="De Fine Licht H.H."/>
            <person name="Stajich J.E."/>
        </authorList>
    </citation>
    <scope>NUCLEOTIDE SEQUENCE</scope>
    <source>
        <strain evidence="1">Berkeley</strain>
    </source>
</reference>
<evidence type="ECO:0000313" key="2">
    <source>
        <dbReference type="Proteomes" id="UP001165960"/>
    </source>
</evidence>
<gene>
    <name evidence="1" type="primary">MNS1_3</name>
    <name evidence="1" type="ORF">DSO57_1029004</name>
</gene>
<protein>
    <submittedName>
        <fullName evidence="1">Mannosyl-oligosaccharide alpha-1,2-mannosidase</fullName>
        <ecNumber evidence="1">3.2.1.113</ecNumber>
    </submittedName>
</protein>
<dbReference type="EMBL" id="QTSX02000898">
    <property type="protein sequence ID" value="KAJ9083963.1"/>
    <property type="molecule type" value="Genomic_DNA"/>
</dbReference>
<name>A0ACC2UA87_9FUNG</name>
<evidence type="ECO:0000313" key="1">
    <source>
        <dbReference type="EMBL" id="KAJ9083963.1"/>
    </source>
</evidence>